<accession>C0Z9K9</accession>
<feature type="transmembrane region" description="Helical" evidence="1">
    <location>
        <begin position="64"/>
        <end position="84"/>
    </location>
</feature>
<evidence type="ECO:0000313" key="2">
    <source>
        <dbReference type="EMBL" id="BAH42679.1"/>
    </source>
</evidence>
<feature type="transmembrane region" description="Helical" evidence="1">
    <location>
        <begin position="33"/>
        <end position="52"/>
    </location>
</feature>
<feature type="transmembrane region" description="Helical" evidence="1">
    <location>
        <begin position="91"/>
        <end position="111"/>
    </location>
</feature>
<protein>
    <submittedName>
        <fullName evidence="2">Hypothetical membrane protein</fullName>
    </submittedName>
</protein>
<gene>
    <name evidence="2" type="ordered locus">BBR47_17020</name>
</gene>
<proteinExistence type="predicted"/>
<dbReference type="HOGENOM" id="CLU_144078_0_0_9"/>
<dbReference type="eggNOG" id="ENOG50336FX">
    <property type="taxonomic scope" value="Bacteria"/>
</dbReference>
<evidence type="ECO:0000256" key="1">
    <source>
        <dbReference type="SAM" id="Phobius"/>
    </source>
</evidence>
<keyword evidence="3" id="KW-1185">Reference proteome</keyword>
<reference evidence="2 3" key="1">
    <citation type="submission" date="2005-03" db="EMBL/GenBank/DDBJ databases">
        <title>Brevibacillus brevis strain 47, complete genome.</title>
        <authorList>
            <person name="Hosoyama A."/>
            <person name="Yamada R."/>
            <person name="Hongo Y."/>
            <person name="Terui Y."/>
            <person name="Ankai A."/>
            <person name="Masuyama W."/>
            <person name="Sekiguchi M."/>
            <person name="Takeda T."/>
            <person name="Asano K."/>
            <person name="Ohji S."/>
            <person name="Ichikawa N."/>
            <person name="Narita S."/>
            <person name="Aoki N."/>
            <person name="Miura H."/>
            <person name="Matsushita S."/>
            <person name="Sekigawa T."/>
            <person name="Yamagata H."/>
            <person name="Yoshikawa H."/>
            <person name="Udaka S."/>
            <person name="Tanikawa S."/>
            <person name="Fujita N."/>
        </authorList>
    </citation>
    <scope>NUCLEOTIDE SEQUENCE [LARGE SCALE GENOMIC DNA]</scope>
    <source>
        <strain evidence="3">47 / JCM 6285 / NBRC 100599</strain>
    </source>
</reference>
<name>C0Z9K9_BREBN</name>
<keyword evidence="1" id="KW-0812">Transmembrane</keyword>
<dbReference type="EMBL" id="AP008955">
    <property type="protein sequence ID" value="BAH42679.1"/>
    <property type="molecule type" value="Genomic_DNA"/>
</dbReference>
<keyword evidence="1" id="KW-0472">Membrane</keyword>
<sequence>MLINILLGFVFPWIFGIWLYLRSPKIVLTMGPFASVLSYIVNVWGIYNHYWILTPVLEVKTASVLPMNLGLFPIIACCTYFLIFRTKTQPVLWILFFSVAQTLLESIAYYFGKVQYFNGWNIGGTFLSYLIPALITYIYFALLISKGVLEKNDPDLT</sequence>
<dbReference type="KEGG" id="bbe:BBR47_17020"/>
<dbReference type="Proteomes" id="UP000001877">
    <property type="component" value="Chromosome"/>
</dbReference>
<feature type="transmembrane region" description="Helical" evidence="1">
    <location>
        <begin position="126"/>
        <end position="144"/>
    </location>
</feature>
<feature type="transmembrane region" description="Helical" evidence="1">
    <location>
        <begin position="6"/>
        <end position="21"/>
    </location>
</feature>
<keyword evidence="1" id="KW-1133">Transmembrane helix</keyword>
<organism evidence="2 3">
    <name type="scientific">Brevibacillus brevis (strain 47 / JCM 6285 / NBRC 100599)</name>
    <dbReference type="NCBI Taxonomy" id="358681"/>
    <lineage>
        <taxon>Bacteria</taxon>
        <taxon>Bacillati</taxon>
        <taxon>Bacillota</taxon>
        <taxon>Bacilli</taxon>
        <taxon>Bacillales</taxon>
        <taxon>Paenibacillaceae</taxon>
        <taxon>Brevibacillus</taxon>
    </lineage>
</organism>
<evidence type="ECO:0000313" key="3">
    <source>
        <dbReference type="Proteomes" id="UP000001877"/>
    </source>
</evidence>
<dbReference type="AlphaFoldDB" id="C0Z9K9"/>